<dbReference type="Proteomes" id="UP001168821">
    <property type="component" value="Unassembled WGS sequence"/>
</dbReference>
<reference evidence="1" key="1">
    <citation type="journal article" date="2023" name="G3 (Bethesda)">
        <title>Whole genome assemblies of Zophobas morio and Tenebrio molitor.</title>
        <authorList>
            <person name="Kaur S."/>
            <person name="Stinson S.A."/>
            <person name="diCenzo G.C."/>
        </authorList>
    </citation>
    <scope>NUCLEOTIDE SEQUENCE</scope>
    <source>
        <strain evidence="1">QUZm001</strain>
    </source>
</reference>
<accession>A0AA38MNN7</accession>
<proteinExistence type="predicted"/>
<dbReference type="AlphaFoldDB" id="A0AA38MNN7"/>
<sequence length="228" mass="26081">MCNEIEASTRCDTEKQIENLKKDIYNSPKHVFGDHSSCDSYFCNNHKDDEENYVPEMIECGLMDDLQSCGARLLHNAHSLMLNMTNNAAETYNSVVSKFVGGKRQNFSIKNSYSTRCQAASLSYNKKEPYYNSVHKAVTLRSPGKFTKSYMARLSQSREKRKVRRQLFRTKKQMKSAPPDADYGMIDENEMPIEIEEAKEKFIASLTLSKAEITELEKSTRGPFSNPI</sequence>
<name>A0AA38MNN7_9CUCU</name>
<dbReference type="EMBL" id="JALNTZ010000001">
    <property type="protein sequence ID" value="KAJ3665060.1"/>
    <property type="molecule type" value="Genomic_DNA"/>
</dbReference>
<gene>
    <name evidence="1" type="ORF">Zmor_000574</name>
</gene>
<comment type="caution">
    <text evidence="1">The sequence shown here is derived from an EMBL/GenBank/DDBJ whole genome shotgun (WGS) entry which is preliminary data.</text>
</comment>
<protein>
    <submittedName>
        <fullName evidence="1">Uncharacterized protein</fullName>
    </submittedName>
</protein>
<evidence type="ECO:0000313" key="2">
    <source>
        <dbReference type="Proteomes" id="UP001168821"/>
    </source>
</evidence>
<keyword evidence="2" id="KW-1185">Reference proteome</keyword>
<organism evidence="1 2">
    <name type="scientific">Zophobas morio</name>
    <dbReference type="NCBI Taxonomy" id="2755281"/>
    <lineage>
        <taxon>Eukaryota</taxon>
        <taxon>Metazoa</taxon>
        <taxon>Ecdysozoa</taxon>
        <taxon>Arthropoda</taxon>
        <taxon>Hexapoda</taxon>
        <taxon>Insecta</taxon>
        <taxon>Pterygota</taxon>
        <taxon>Neoptera</taxon>
        <taxon>Endopterygota</taxon>
        <taxon>Coleoptera</taxon>
        <taxon>Polyphaga</taxon>
        <taxon>Cucujiformia</taxon>
        <taxon>Tenebrionidae</taxon>
        <taxon>Zophobas</taxon>
    </lineage>
</organism>
<evidence type="ECO:0000313" key="1">
    <source>
        <dbReference type="EMBL" id="KAJ3665060.1"/>
    </source>
</evidence>